<sequence length="146" mass="15339">MMHKILKIIAAVLALIGIVSLVRILAAGDEAMETGEKAGLFEPMAWTAYIILGMVVLFVLIFVIQNLFTNTASLKSTLIGVGAFAAVLIIAYVVSGGDTMAYKNGDELATTGESHMVGAGLIAFYVLLAVAAITMIFSGVKKIISK</sequence>
<feature type="transmembrane region" description="Helical" evidence="1">
    <location>
        <begin position="76"/>
        <end position="95"/>
    </location>
</feature>
<feature type="transmembrane region" description="Helical" evidence="1">
    <location>
        <begin position="43"/>
        <end position="64"/>
    </location>
</feature>
<evidence type="ECO:0000313" key="2">
    <source>
        <dbReference type="EMBL" id="MDN3491957.1"/>
    </source>
</evidence>
<dbReference type="RefSeq" id="WP_290205642.1">
    <property type="nucleotide sequence ID" value="NZ_JASDDK010000001.1"/>
</dbReference>
<feature type="transmembrane region" description="Helical" evidence="1">
    <location>
        <begin position="115"/>
        <end position="140"/>
    </location>
</feature>
<dbReference type="Proteomes" id="UP001231197">
    <property type="component" value="Unassembled WGS sequence"/>
</dbReference>
<keyword evidence="1" id="KW-0472">Membrane</keyword>
<reference evidence="2 3" key="1">
    <citation type="journal article" date="2023" name="Int. J. Syst. Evol. Microbiol.">
        <title>Winogradskyella bathintestinalis sp. nov., isolated from the intestine of the deep-sea loosejaw dragonfish, Malacosteus niger.</title>
        <authorList>
            <person name="Uniacke-Lowe S."/>
            <person name="Johnson C.N."/>
            <person name="Stanton C."/>
            <person name="Hill C."/>
            <person name="Ross P."/>
        </authorList>
    </citation>
    <scope>NUCLEOTIDE SEQUENCE [LARGE SCALE GENOMIC DNA]</scope>
    <source>
        <strain evidence="2 3">APC 3343</strain>
    </source>
</reference>
<name>A0ABT7ZSH2_9FLAO</name>
<proteinExistence type="predicted"/>
<organism evidence="2 3">
    <name type="scientific">Winogradskyella bathintestinalis</name>
    <dbReference type="NCBI Taxonomy" id="3035208"/>
    <lineage>
        <taxon>Bacteria</taxon>
        <taxon>Pseudomonadati</taxon>
        <taxon>Bacteroidota</taxon>
        <taxon>Flavobacteriia</taxon>
        <taxon>Flavobacteriales</taxon>
        <taxon>Flavobacteriaceae</taxon>
        <taxon>Winogradskyella</taxon>
    </lineage>
</organism>
<accession>A0ABT7ZSH2</accession>
<protein>
    <submittedName>
        <fullName evidence="2">Uncharacterized protein</fullName>
    </submittedName>
</protein>
<keyword evidence="1" id="KW-1133">Transmembrane helix</keyword>
<gene>
    <name evidence="2" type="ORF">QMA06_04430</name>
</gene>
<evidence type="ECO:0000256" key="1">
    <source>
        <dbReference type="SAM" id="Phobius"/>
    </source>
</evidence>
<dbReference type="EMBL" id="JASDDK010000001">
    <property type="protein sequence ID" value="MDN3491957.1"/>
    <property type="molecule type" value="Genomic_DNA"/>
</dbReference>
<evidence type="ECO:0000313" key="3">
    <source>
        <dbReference type="Proteomes" id="UP001231197"/>
    </source>
</evidence>
<comment type="caution">
    <text evidence="2">The sequence shown here is derived from an EMBL/GenBank/DDBJ whole genome shotgun (WGS) entry which is preliminary data.</text>
</comment>
<keyword evidence="1" id="KW-0812">Transmembrane</keyword>
<keyword evidence="3" id="KW-1185">Reference proteome</keyword>